<keyword evidence="8" id="KW-0732">Signal</keyword>
<evidence type="ECO:0000256" key="5">
    <source>
        <dbReference type="ARBA" id="ARBA00022538"/>
    </source>
</evidence>
<dbReference type="GO" id="GO:0015293">
    <property type="term" value="F:symporter activity"/>
    <property type="evidence" value="ECO:0007669"/>
    <property type="project" value="UniProtKB-KW"/>
</dbReference>
<dbReference type="PANTHER" id="PTHR10846:SF72">
    <property type="entry name" value="SODIUM_POTASSIUM_CALCIUM EXCHANGER NCKX30C"/>
    <property type="match status" value="1"/>
</dbReference>
<name>A0A8J5MU82_HOMAM</name>
<keyword evidence="13" id="KW-0915">Sodium</keyword>
<dbReference type="AlphaFoldDB" id="A0A8J5MU82"/>
<dbReference type="InterPro" id="IPR004837">
    <property type="entry name" value="NaCa_Exmemb"/>
</dbReference>
<evidence type="ECO:0000256" key="13">
    <source>
        <dbReference type="ARBA" id="ARBA00023053"/>
    </source>
</evidence>
<reference evidence="19" key="1">
    <citation type="journal article" date="2021" name="Sci. Adv.">
        <title>The American lobster genome reveals insights on longevity, neural, and immune adaptations.</title>
        <authorList>
            <person name="Polinski J.M."/>
            <person name="Zimin A.V."/>
            <person name="Clark K.F."/>
            <person name="Kohn A.B."/>
            <person name="Sadowski N."/>
            <person name="Timp W."/>
            <person name="Ptitsyn A."/>
            <person name="Khanna P."/>
            <person name="Romanova D.Y."/>
            <person name="Williams P."/>
            <person name="Greenwood S.J."/>
            <person name="Moroz L.L."/>
            <person name="Walt D.R."/>
            <person name="Bodnar A.G."/>
        </authorList>
    </citation>
    <scope>NUCLEOTIDE SEQUENCE</scope>
    <source>
        <strain evidence="19">GMGI-L3</strain>
    </source>
</reference>
<feature type="transmembrane region" description="Helical" evidence="17">
    <location>
        <begin position="250"/>
        <end position="270"/>
    </location>
</feature>
<gene>
    <name evidence="19" type="primary">Nckx30C-L1</name>
    <name evidence="19" type="ORF">Hamer_G002675</name>
</gene>
<evidence type="ECO:0000259" key="18">
    <source>
        <dbReference type="Pfam" id="PF01699"/>
    </source>
</evidence>
<evidence type="ECO:0000256" key="17">
    <source>
        <dbReference type="SAM" id="Phobius"/>
    </source>
</evidence>
<evidence type="ECO:0000256" key="10">
    <source>
        <dbReference type="ARBA" id="ARBA00022847"/>
    </source>
</evidence>
<evidence type="ECO:0000313" key="20">
    <source>
        <dbReference type="Proteomes" id="UP000747542"/>
    </source>
</evidence>
<evidence type="ECO:0000256" key="8">
    <source>
        <dbReference type="ARBA" id="ARBA00022729"/>
    </source>
</evidence>
<dbReference type="GO" id="GO:0008273">
    <property type="term" value="F:calcium, potassium:sodium antiporter activity"/>
    <property type="evidence" value="ECO:0007669"/>
    <property type="project" value="TreeGrafter"/>
</dbReference>
<evidence type="ECO:0000256" key="4">
    <source>
        <dbReference type="ARBA" id="ARBA00022449"/>
    </source>
</evidence>
<evidence type="ECO:0000256" key="15">
    <source>
        <dbReference type="ARBA" id="ARBA00023136"/>
    </source>
</evidence>
<dbReference type="EMBL" id="JAHLQT010026447">
    <property type="protein sequence ID" value="KAG7163492.1"/>
    <property type="molecule type" value="Genomic_DNA"/>
</dbReference>
<keyword evidence="7 17" id="KW-0812">Transmembrane</keyword>
<protein>
    <submittedName>
        <fullName evidence="19">Sodium/potassium/calcium exchanger Nckx30C-like 1</fullName>
    </submittedName>
</protein>
<keyword evidence="12 17" id="KW-1133">Transmembrane helix</keyword>
<evidence type="ECO:0000256" key="7">
    <source>
        <dbReference type="ARBA" id="ARBA00022692"/>
    </source>
</evidence>
<feature type="transmembrane region" description="Helical" evidence="17">
    <location>
        <begin position="62"/>
        <end position="85"/>
    </location>
</feature>
<keyword evidence="11" id="KW-0630">Potassium</keyword>
<organism evidence="19 20">
    <name type="scientific">Homarus americanus</name>
    <name type="common">American lobster</name>
    <dbReference type="NCBI Taxonomy" id="6706"/>
    <lineage>
        <taxon>Eukaryota</taxon>
        <taxon>Metazoa</taxon>
        <taxon>Ecdysozoa</taxon>
        <taxon>Arthropoda</taxon>
        <taxon>Crustacea</taxon>
        <taxon>Multicrustacea</taxon>
        <taxon>Malacostraca</taxon>
        <taxon>Eumalacostraca</taxon>
        <taxon>Eucarida</taxon>
        <taxon>Decapoda</taxon>
        <taxon>Pleocyemata</taxon>
        <taxon>Astacidea</taxon>
        <taxon>Nephropoidea</taxon>
        <taxon>Nephropidae</taxon>
        <taxon>Homarus</taxon>
    </lineage>
</organism>
<evidence type="ECO:0000256" key="16">
    <source>
        <dbReference type="ARBA" id="ARBA00023201"/>
    </source>
</evidence>
<comment type="similarity">
    <text evidence="2">Belongs to the Ca(2+):cation antiporter (CaCA) (TC 2.A.19) family. SLC24A subfamily.</text>
</comment>
<keyword evidence="5" id="KW-0633">Potassium transport</keyword>
<evidence type="ECO:0000256" key="14">
    <source>
        <dbReference type="ARBA" id="ARBA00023065"/>
    </source>
</evidence>
<feature type="transmembrane region" description="Helical" evidence="17">
    <location>
        <begin position="211"/>
        <end position="230"/>
    </location>
</feature>
<keyword evidence="20" id="KW-1185">Reference proteome</keyword>
<feature type="transmembrane region" description="Helical" evidence="17">
    <location>
        <begin position="176"/>
        <end position="199"/>
    </location>
</feature>
<feature type="domain" description="Sodium/calcium exchanger membrane region" evidence="18">
    <location>
        <begin position="62"/>
        <end position="222"/>
    </location>
</feature>
<dbReference type="GO" id="GO:0006874">
    <property type="term" value="P:intracellular calcium ion homeostasis"/>
    <property type="evidence" value="ECO:0007669"/>
    <property type="project" value="TreeGrafter"/>
</dbReference>
<dbReference type="FunFam" id="1.20.1420.30:FF:000009">
    <property type="entry name" value="sodium/potassium/calcium exchanger 5 isoform X2"/>
    <property type="match status" value="1"/>
</dbReference>
<feature type="transmembrane region" description="Helical" evidence="17">
    <location>
        <begin position="132"/>
        <end position="156"/>
    </location>
</feature>
<proteinExistence type="inferred from homology"/>
<feature type="transmembrane region" description="Helical" evidence="17">
    <location>
        <begin position="97"/>
        <end position="120"/>
    </location>
</feature>
<keyword evidence="4" id="KW-0050">Antiport</keyword>
<keyword evidence="14" id="KW-0406">Ion transport</keyword>
<keyword evidence="15 17" id="KW-0472">Membrane</keyword>
<keyword evidence="9" id="KW-0106">Calcium</keyword>
<keyword evidence="6" id="KW-0109">Calcium transport</keyword>
<evidence type="ECO:0000256" key="3">
    <source>
        <dbReference type="ARBA" id="ARBA00022448"/>
    </source>
</evidence>
<evidence type="ECO:0000256" key="9">
    <source>
        <dbReference type="ARBA" id="ARBA00022837"/>
    </source>
</evidence>
<accession>A0A8J5MU82</accession>
<feature type="transmembrane region" description="Helical" evidence="17">
    <location>
        <begin position="34"/>
        <end position="50"/>
    </location>
</feature>
<comment type="subcellular location">
    <subcellularLocation>
        <location evidence="1">Membrane</location>
        <topology evidence="1">Multi-pass membrane protein</topology>
    </subcellularLocation>
</comment>
<dbReference type="Gene3D" id="1.20.1420.30">
    <property type="entry name" value="NCX, central ion-binding region"/>
    <property type="match status" value="1"/>
</dbReference>
<dbReference type="GO" id="GO:0005262">
    <property type="term" value="F:calcium channel activity"/>
    <property type="evidence" value="ECO:0007669"/>
    <property type="project" value="TreeGrafter"/>
</dbReference>
<keyword evidence="16" id="KW-0739">Sodium transport</keyword>
<dbReference type="InterPro" id="IPR004481">
    <property type="entry name" value="K/Na/Ca-exchanger"/>
</dbReference>
<evidence type="ECO:0000256" key="6">
    <source>
        <dbReference type="ARBA" id="ARBA00022568"/>
    </source>
</evidence>
<dbReference type="PANTHER" id="PTHR10846">
    <property type="entry name" value="SODIUM/POTASSIUM/CALCIUM EXCHANGER"/>
    <property type="match status" value="1"/>
</dbReference>
<sequence length="278" mass="30480">MCPSCGYVLQGDGDDEDETKPIDLRWPDTCRKRITYIVVAPLIIPLWITLPDTRTPRGKRFFFVTFIGSILWIAAFSYLMVWWASLVGEVINIPPEVMGLTILAAGTSVPDLITSVIVARKGFGDMAVSSSVGSNLFDVTCGLPIPWLLFALVQVIKNVLNDVENPASIDPIVVNSGGMACSIMMLFCMLMFVIISIACSKWKMNKGLGTTMFVLYFIFVIVICDIHALSITVSTTTTATTTTTIIPQTLARRLAAVDLNVTGLGLVLFVRESNRSYH</sequence>
<evidence type="ECO:0000313" key="19">
    <source>
        <dbReference type="EMBL" id="KAG7163492.1"/>
    </source>
</evidence>
<evidence type="ECO:0000256" key="11">
    <source>
        <dbReference type="ARBA" id="ARBA00022958"/>
    </source>
</evidence>
<dbReference type="InterPro" id="IPR044880">
    <property type="entry name" value="NCX_ion-bd_dom_sf"/>
</dbReference>
<keyword evidence="10" id="KW-0769">Symport</keyword>
<comment type="caution">
    <text evidence="19">The sequence shown here is derived from an EMBL/GenBank/DDBJ whole genome shotgun (WGS) entry which is preliminary data.</text>
</comment>
<dbReference type="Proteomes" id="UP000747542">
    <property type="component" value="Unassembled WGS sequence"/>
</dbReference>
<dbReference type="GO" id="GO:0005886">
    <property type="term" value="C:plasma membrane"/>
    <property type="evidence" value="ECO:0007669"/>
    <property type="project" value="TreeGrafter"/>
</dbReference>
<keyword evidence="3" id="KW-0813">Transport</keyword>
<evidence type="ECO:0000256" key="12">
    <source>
        <dbReference type="ARBA" id="ARBA00022989"/>
    </source>
</evidence>
<evidence type="ECO:0000256" key="1">
    <source>
        <dbReference type="ARBA" id="ARBA00004141"/>
    </source>
</evidence>
<dbReference type="Pfam" id="PF01699">
    <property type="entry name" value="Na_Ca_ex"/>
    <property type="match status" value="1"/>
</dbReference>
<evidence type="ECO:0000256" key="2">
    <source>
        <dbReference type="ARBA" id="ARBA00005364"/>
    </source>
</evidence>